<reference evidence="4" key="1">
    <citation type="submission" date="2022-11" db="UniProtKB">
        <authorList>
            <consortium name="WormBaseParasite"/>
        </authorList>
    </citation>
    <scope>IDENTIFICATION</scope>
</reference>
<dbReference type="InterPro" id="IPR036465">
    <property type="entry name" value="vWFA_dom_sf"/>
</dbReference>
<feature type="compositionally biased region" description="Low complexity" evidence="1">
    <location>
        <begin position="201"/>
        <end position="211"/>
    </location>
</feature>
<evidence type="ECO:0000313" key="3">
    <source>
        <dbReference type="Proteomes" id="UP000887566"/>
    </source>
</evidence>
<sequence>MAKRSRANIFLIASLFIVTVLLIIAVTFLVITLGKNSDTTTCATPPAQPCDQKTVLPYYFSVESSSISYEDVKNDYIGSARKLQDQITQALNSAQSSERSADRSALDANSNLLPVAVLGISNGTGGVLVIASAVFTGSSLPNSQSITTALNSNGLETIMIANGTEPINSSINTQLCQQVNPVPPGASTANTPPTSPPKTTPSPVTISNQPTKQPPPPPTTTCPICYCPTPTIMRTTTTSSTPCPPPTATPAFPCQTNVIFLIDASNGVTDGQFKNQTSFIASIFQTDWTYKEISIAIGEYSDPLGFDLFAAFGDVTSYTFAQNVFKQDVSHSGANASLTA</sequence>
<keyword evidence="2" id="KW-1133">Transmembrane helix</keyword>
<evidence type="ECO:0000313" key="4">
    <source>
        <dbReference type="WBParaSite" id="PSAMB.scaffold736size42366.g8488.t1"/>
    </source>
</evidence>
<proteinExistence type="predicted"/>
<dbReference type="WBParaSite" id="PSAMB.scaffold736size42366.g8488.t1">
    <property type="protein sequence ID" value="PSAMB.scaffold736size42366.g8488.t1"/>
    <property type="gene ID" value="PSAMB.scaffold736size42366.g8488"/>
</dbReference>
<name>A0A914XC92_9BILA</name>
<keyword evidence="3" id="KW-1185">Reference proteome</keyword>
<protein>
    <submittedName>
        <fullName evidence="4">VWFA domain-containing protein</fullName>
    </submittedName>
</protein>
<organism evidence="3 4">
    <name type="scientific">Plectus sambesii</name>
    <dbReference type="NCBI Taxonomy" id="2011161"/>
    <lineage>
        <taxon>Eukaryota</taxon>
        <taxon>Metazoa</taxon>
        <taxon>Ecdysozoa</taxon>
        <taxon>Nematoda</taxon>
        <taxon>Chromadorea</taxon>
        <taxon>Plectida</taxon>
        <taxon>Plectina</taxon>
        <taxon>Plectoidea</taxon>
        <taxon>Plectidae</taxon>
        <taxon>Plectus</taxon>
    </lineage>
</organism>
<evidence type="ECO:0000256" key="1">
    <source>
        <dbReference type="SAM" id="MobiDB-lite"/>
    </source>
</evidence>
<dbReference type="AlphaFoldDB" id="A0A914XC92"/>
<accession>A0A914XC92</accession>
<feature type="transmembrane region" description="Helical" evidence="2">
    <location>
        <begin position="7"/>
        <end position="31"/>
    </location>
</feature>
<dbReference type="SUPFAM" id="SSF53300">
    <property type="entry name" value="vWA-like"/>
    <property type="match status" value="1"/>
</dbReference>
<evidence type="ECO:0000256" key="2">
    <source>
        <dbReference type="SAM" id="Phobius"/>
    </source>
</evidence>
<keyword evidence="2" id="KW-0472">Membrane</keyword>
<dbReference type="Proteomes" id="UP000887566">
    <property type="component" value="Unplaced"/>
</dbReference>
<keyword evidence="2" id="KW-0812">Transmembrane</keyword>
<feature type="region of interest" description="Disordered" evidence="1">
    <location>
        <begin position="177"/>
        <end position="218"/>
    </location>
</feature>